<keyword evidence="8" id="KW-0862">Zinc</keyword>
<feature type="transmembrane region" description="Helical" evidence="9">
    <location>
        <begin position="716"/>
        <end position="732"/>
    </location>
</feature>
<dbReference type="InterPro" id="IPR012945">
    <property type="entry name" value="Tubulin-bd_cofactor_C_dom"/>
</dbReference>
<feature type="transmembrane region" description="Helical" evidence="9">
    <location>
        <begin position="744"/>
        <end position="762"/>
    </location>
</feature>
<dbReference type="SMART" id="SM00673">
    <property type="entry name" value="CARP"/>
    <property type="match status" value="2"/>
</dbReference>
<dbReference type="Pfam" id="PF01036">
    <property type="entry name" value="Bac_rhodopsin"/>
    <property type="match status" value="1"/>
</dbReference>
<evidence type="ECO:0000256" key="6">
    <source>
        <dbReference type="ARBA" id="ARBA00022989"/>
    </source>
</evidence>
<dbReference type="InterPro" id="IPR017901">
    <property type="entry name" value="C-CAP_CF_C-like"/>
</dbReference>
<feature type="transmembrane region" description="Helical" evidence="9">
    <location>
        <begin position="626"/>
        <end position="647"/>
    </location>
</feature>
<dbReference type="Gene3D" id="1.20.1070.10">
    <property type="entry name" value="Rhodopsin 7-helix transmembrane proteins"/>
    <property type="match status" value="1"/>
</dbReference>
<dbReference type="PANTHER" id="PTHR15440:SF0">
    <property type="entry name" value="PROTEIN XRP2"/>
    <property type="match status" value="1"/>
</dbReference>
<comment type="caution">
    <text evidence="11">The sequence shown here is derived from an EMBL/GenBank/DDBJ whole genome shotgun (WGS) entry which is preliminary data.</text>
</comment>
<feature type="transmembrane region" description="Helical" evidence="9">
    <location>
        <begin position="372"/>
        <end position="391"/>
    </location>
</feature>
<dbReference type="Pfam" id="PF26038">
    <property type="entry name" value="Dimer_MINDY4_N"/>
    <property type="match status" value="1"/>
</dbReference>
<dbReference type="GO" id="GO:0005929">
    <property type="term" value="C:cilium"/>
    <property type="evidence" value="ECO:0007669"/>
    <property type="project" value="TreeGrafter"/>
</dbReference>
<dbReference type="Pfam" id="PF07986">
    <property type="entry name" value="TBCC"/>
    <property type="match status" value="1"/>
</dbReference>
<dbReference type="InterPro" id="IPR059022">
    <property type="entry name" value="MINDY4_N"/>
</dbReference>
<keyword evidence="7 9" id="KW-0472">Membrane</keyword>
<feature type="transmembrane region" description="Helical" evidence="9">
    <location>
        <begin position="403"/>
        <end position="420"/>
    </location>
</feature>
<feature type="transmembrane region" description="Helical" evidence="9">
    <location>
        <begin position="426"/>
        <end position="451"/>
    </location>
</feature>
<keyword evidence="6 9" id="KW-1133">Transmembrane helix</keyword>
<dbReference type="PRINTS" id="PR00251">
    <property type="entry name" value="BACTRLOPSIN"/>
</dbReference>
<reference evidence="11 12" key="1">
    <citation type="submission" date="2019-07" db="EMBL/GenBank/DDBJ databases">
        <title>Genomes of Cafeteria roenbergensis.</title>
        <authorList>
            <person name="Fischer M.G."/>
            <person name="Hackl T."/>
            <person name="Roman M."/>
        </authorList>
    </citation>
    <scope>NUCLEOTIDE SEQUENCE [LARGE SCALE GENOMIC DNA]</scope>
    <source>
        <strain evidence="11 12">BVI</strain>
    </source>
</reference>
<evidence type="ECO:0000256" key="2">
    <source>
        <dbReference type="ARBA" id="ARBA00008130"/>
    </source>
</evidence>
<comment type="subcellular location">
    <subcellularLocation>
        <location evidence="1">Membrane</location>
        <topology evidence="1">Multi-pass membrane protein</topology>
    </subcellularLocation>
</comment>
<evidence type="ECO:0000256" key="4">
    <source>
        <dbReference type="ARBA" id="ARBA00022692"/>
    </source>
</evidence>
<feature type="transmembrane region" description="Helical" evidence="9">
    <location>
        <begin position="498"/>
        <end position="518"/>
    </location>
</feature>
<sequence length="815" mass="87256">MASQGLPAKGLADGDAVGAIARGLVREYLLRKGMTQALATFDKEAPPSSSVGTTGDLIKSLRLGSLRQRSTAQERPVDTVLELLTQYFYASELSSSAPPAVKGAKKAASAAAGSSTGSDGAQGADAPASAAAAAAPAQAFVAPDGRTFSDQTAFRRYVFEGWYTFVGKSGEMLRKLPGEVSGQPFNLRDLTDCTVEILDHCDAMHVEALRRCTVFIAASSESVFMRDCHDCDVWLACKQLRTRDCSNCRLFLYSKTDPIIETSTGMGFAPFTGASPKLDEMFASAHLAPERNLWNRVFDFNKGETCVPEPHWSVLPTEQIKSRSIVVDGLPAPVNPVPVIFALEAAEHGISASLGDAAFLVLKQGQPEGVPIPWVKLACWIITCPLLLHAAQLLDPWRWRDEFAGLLLCLMVSASIGALVSDSFAAIVAAIATGTLACAAALALMVAQLAAYRRNARPEHRPILLRFIGALVSTWLCYPIVFLLGPGIVAALDTATTVTAFALLDLFAKNAFVMWVWAASSRMLKEEHAAMRLVLSHGEPAGLLEAKRAADLTQIQDAPAMHRFNKFVIHGYRREMPVGASLRTLCQCHNETFNVFSHLVPLVLHTWGSVLLLLGSAEASEWSSLLFAREAVAALNFAASVAYHLCMPSAVTPGTYTRLLLTDWMTVMANVLVTLACDLRFSLPCAAPWMLWAPLVGAVALGAASGLLLPFRVARLVVGGLLGALMVATVWLRATSPLGTSSGGMMWVATVLMVALGFALNVSRLPERFPPLTGKLDYAGNSHNLMHVLTGAASLLGTIALRDDFKVFASRGAQC</sequence>
<dbReference type="InterPro" id="IPR016098">
    <property type="entry name" value="CAP/MinC_C"/>
</dbReference>
<dbReference type="PROSITE" id="PS51329">
    <property type="entry name" value="C_CAP_COFACTOR_C"/>
    <property type="match status" value="1"/>
</dbReference>
<dbReference type="GO" id="GO:0005096">
    <property type="term" value="F:GTPase activator activity"/>
    <property type="evidence" value="ECO:0007669"/>
    <property type="project" value="InterPro"/>
</dbReference>
<dbReference type="Pfam" id="PF03006">
    <property type="entry name" value="HlyIII"/>
    <property type="match status" value="1"/>
</dbReference>
<protein>
    <recommendedName>
        <fullName evidence="10">C-CAP/cofactor C-like domain-containing protein</fullName>
    </recommendedName>
</protein>
<dbReference type="EMBL" id="VLTN01000010">
    <property type="protein sequence ID" value="KAA0154785.1"/>
    <property type="molecule type" value="Genomic_DNA"/>
</dbReference>
<evidence type="ECO:0000256" key="9">
    <source>
        <dbReference type="SAM" id="Phobius"/>
    </source>
</evidence>
<feature type="transmembrane region" description="Helical" evidence="9">
    <location>
        <begin position="593"/>
        <end position="614"/>
    </location>
</feature>
<dbReference type="SUPFAM" id="SSF81321">
    <property type="entry name" value="Family A G protein-coupled receptor-like"/>
    <property type="match status" value="1"/>
</dbReference>
<organism evidence="11 12">
    <name type="scientific">Cafeteria roenbergensis</name>
    <name type="common">Marine flagellate</name>
    <dbReference type="NCBI Taxonomy" id="33653"/>
    <lineage>
        <taxon>Eukaryota</taxon>
        <taxon>Sar</taxon>
        <taxon>Stramenopiles</taxon>
        <taxon>Bigyra</taxon>
        <taxon>Opalozoa</taxon>
        <taxon>Bicosoecida</taxon>
        <taxon>Cafeteriaceae</taxon>
        <taxon>Cafeteria</taxon>
    </lineage>
</organism>
<evidence type="ECO:0000256" key="1">
    <source>
        <dbReference type="ARBA" id="ARBA00004141"/>
    </source>
</evidence>
<proteinExistence type="inferred from homology"/>
<dbReference type="InterPro" id="IPR006594">
    <property type="entry name" value="LisH"/>
</dbReference>
<dbReference type="AlphaFoldDB" id="A0A5A8CNY9"/>
<gene>
    <name evidence="11" type="ORF">FNF29_02314</name>
</gene>
<keyword evidence="4 9" id="KW-0812">Transmembrane</keyword>
<evidence type="ECO:0000256" key="8">
    <source>
        <dbReference type="PIRSR" id="PIRSR604254-1"/>
    </source>
</evidence>
<dbReference type="InterPro" id="IPR039093">
    <property type="entry name" value="XRP2"/>
</dbReference>
<dbReference type="Proteomes" id="UP000323011">
    <property type="component" value="Unassembled WGS sequence"/>
</dbReference>
<dbReference type="GO" id="GO:0000166">
    <property type="term" value="F:nucleotide binding"/>
    <property type="evidence" value="ECO:0007669"/>
    <property type="project" value="UniProtKB-KW"/>
</dbReference>
<evidence type="ECO:0000313" key="11">
    <source>
        <dbReference type="EMBL" id="KAA0154785.1"/>
    </source>
</evidence>
<feature type="transmembrane region" description="Helical" evidence="9">
    <location>
        <begin position="689"/>
        <end position="709"/>
    </location>
</feature>
<evidence type="ECO:0000259" key="10">
    <source>
        <dbReference type="PROSITE" id="PS51329"/>
    </source>
</evidence>
<feature type="binding site" evidence="8">
    <location>
        <position position="783"/>
    </location>
    <ligand>
        <name>Zn(2+)</name>
        <dbReference type="ChEBI" id="CHEBI:29105"/>
    </ligand>
</feature>
<evidence type="ECO:0000256" key="3">
    <source>
        <dbReference type="ARBA" id="ARBA00008848"/>
    </source>
</evidence>
<evidence type="ECO:0000256" key="5">
    <source>
        <dbReference type="ARBA" id="ARBA00022741"/>
    </source>
</evidence>
<feature type="transmembrane region" description="Helical" evidence="9">
    <location>
        <begin position="463"/>
        <end position="492"/>
    </location>
</feature>
<dbReference type="Gene3D" id="2.160.20.70">
    <property type="match status" value="1"/>
</dbReference>
<dbReference type="PROSITE" id="PS50896">
    <property type="entry name" value="LISH"/>
    <property type="match status" value="1"/>
</dbReference>
<name>A0A5A8CNY9_CAFRO</name>
<keyword evidence="5" id="KW-0547">Nucleotide-binding</keyword>
<feature type="domain" description="C-CAP/cofactor C-like" evidence="10">
    <location>
        <begin position="136"/>
        <end position="302"/>
    </location>
</feature>
<comment type="similarity">
    <text evidence="2">Belongs to the archaeal/bacterial/fungal opsin family.</text>
</comment>
<feature type="binding site" evidence="8">
    <location>
        <position position="644"/>
    </location>
    <ligand>
        <name>Zn(2+)</name>
        <dbReference type="ChEBI" id="CHEBI:29105"/>
    </ligand>
</feature>
<dbReference type="InterPro" id="IPR004254">
    <property type="entry name" value="AdipoR/HlyIII-related"/>
</dbReference>
<dbReference type="GO" id="GO:0006892">
    <property type="term" value="P:post-Golgi vesicle-mediated transport"/>
    <property type="evidence" value="ECO:0007669"/>
    <property type="project" value="TreeGrafter"/>
</dbReference>
<dbReference type="GO" id="GO:1990075">
    <property type="term" value="C:periciliary membrane compartment"/>
    <property type="evidence" value="ECO:0007669"/>
    <property type="project" value="TreeGrafter"/>
</dbReference>
<keyword evidence="8" id="KW-0479">Metal-binding</keyword>
<accession>A0A5A8CNY9</accession>
<dbReference type="InterPro" id="IPR001425">
    <property type="entry name" value="Arc/bac/fun_rhodopsins"/>
</dbReference>
<evidence type="ECO:0000256" key="7">
    <source>
        <dbReference type="ARBA" id="ARBA00023136"/>
    </source>
</evidence>
<keyword evidence="12" id="KW-1185">Reference proteome</keyword>
<dbReference type="SMART" id="SM01021">
    <property type="entry name" value="Bac_rhodopsin"/>
    <property type="match status" value="1"/>
</dbReference>
<feature type="binding site" evidence="8">
    <location>
        <position position="787"/>
    </location>
    <ligand>
        <name>Zn(2+)</name>
        <dbReference type="ChEBI" id="CHEBI:29105"/>
    </ligand>
</feature>
<evidence type="ECO:0000313" key="12">
    <source>
        <dbReference type="Proteomes" id="UP000323011"/>
    </source>
</evidence>
<feature type="transmembrane region" description="Helical" evidence="9">
    <location>
        <begin position="659"/>
        <end position="683"/>
    </location>
</feature>
<dbReference type="PANTHER" id="PTHR15440">
    <property type="entry name" value="XRP2 PROTEIN"/>
    <property type="match status" value="1"/>
</dbReference>
<dbReference type="GO" id="GO:0046872">
    <property type="term" value="F:metal ion binding"/>
    <property type="evidence" value="ECO:0007669"/>
    <property type="project" value="UniProtKB-KW"/>
</dbReference>
<dbReference type="InterPro" id="IPR006599">
    <property type="entry name" value="CARP_motif"/>
</dbReference>
<comment type="similarity">
    <text evidence="3">Belongs to the TBCC family.</text>
</comment>